<organism evidence="1 2">
    <name type="scientific">Sphingobacterium yanglingense</name>
    <dbReference type="NCBI Taxonomy" id="1437280"/>
    <lineage>
        <taxon>Bacteria</taxon>
        <taxon>Pseudomonadati</taxon>
        <taxon>Bacteroidota</taxon>
        <taxon>Sphingobacteriia</taxon>
        <taxon>Sphingobacteriales</taxon>
        <taxon>Sphingobacteriaceae</taxon>
        <taxon>Sphingobacterium</taxon>
    </lineage>
</organism>
<dbReference type="PROSITE" id="PS51257">
    <property type="entry name" value="PROKAR_LIPOPROTEIN"/>
    <property type="match status" value="1"/>
</dbReference>
<dbReference type="RefSeq" id="WP_133586308.1">
    <property type="nucleotide sequence ID" value="NZ_SNYV01000018.1"/>
</dbReference>
<keyword evidence="2" id="KW-1185">Reference proteome</keyword>
<evidence type="ECO:0000313" key="2">
    <source>
        <dbReference type="Proteomes" id="UP000295292"/>
    </source>
</evidence>
<dbReference type="EMBL" id="SNYV01000018">
    <property type="protein sequence ID" value="TDQ73715.1"/>
    <property type="molecule type" value="Genomic_DNA"/>
</dbReference>
<gene>
    <name evidence="1" type="ORF">CLV99_4152</name>
</gene>
<dbReference type="OrthoDB" id="1420609at2"/>
<dbReference type="Proteomes" id="UP000295292">
    <property type="component" value="Unassembled WGS sequence"/>
</dbReference>
<reference evidence="1 2" key="1">
    <citation type="submission" date="2019-03" db="EMBL/GenBank/DDBJ databases">
        <title>Genomic Encyclopedia of Archaeal and Bacterial Type Strains, Phase II (KMG-II): from individual species to whole genera.</title>
        <authorList>
            <person name="Goeker M."/>
        </authorList>
    </citation>
    <scope>NUCLEOTIDE SEQUENCE [LARGE SCALE GENOMIC DNA]</scope>
    <source>
        <strain evidence="1 2">DSM 28353</strain>
    </source>
</reference>
<comment type="caution">
    <text evidence="1">The sequence shown here is derived from an EMBL/GenBank/DDBJ whole genome shotgun (WGS) entry which is preliminary data.</text>
</comment>
<protein>
    <submittedName>
        <fullName evidence="1">Uncharacterized protein</fullName>
    </submittedName>
</protein>
<dbReference type="AlphaFoldDB" id="A0A4R6WA34"/>
<name>A0A4R6WA34_9SPHI</name>
<evidence type="ECO:0000313" key="1">
    <source>
        <dbReference type="EMBL" id="TDQ73715.1"/>
    </source>
</evidence>
<accession>A0A4R6WA34</accession>
<sequence length="252" mass="28626">MKHPITVLLLTLLISCGQNTQKEVSVEKIGLNLAQINFEEDPQILLSGKIDSSKNATASFIEEGLSDPFDYPTGHKVNKWNGNQSLYGKAYYSKASDSIAHYKDLYFDQISFLTHHNKTVAVLATVAVTSDRIYPHLIDLLNAQYGASSFNRPTTTDEFYEWTGTDRYVQIDYSVGGSITVIPDRPMTTETVYTIKLLIFNKAAADEIKKIQDDNYRKTKKYEILYGDFEIYRQNPERNVVMMSDILSGTYQ</sequence>
<proteinExistence type="predicted"/>